<protein>
    <submittedName>
        <fullName evidence="1">Uncharacterized protein</fullName>
    </submittedName>
</protein>
<keyword evidence="2" id="KW-1185">Reference proteome</keyword>
<dbReference type="KEGG" id="pns:A9D12_00390"/>
<reference evidence="1 2" key="1">
    <citation type="submission" date="2016-05" db="EMBL/GenBank/DDBJ databases">
        <title>Compelete Genome Sequence of Bacteriochlorophyll-Synthesizing Bacterium Porphyrobacter neustonensis DSM 9434.</title>
        <authorList>
            <person name="Shi X.-L."/>
            <person name="Wu Y.-H."/>
            <person name="Cheng H."/>
            <person name="Xu L."/>
            <person name="Zhang X.-Q."/>
            <person name="Wang C.-S."/>
            <person name="Xu X.-W."/>
        </authorList>
    </citation>
    <scope>NUCLEOTIDE SEQUENCE [LARGE SCALE GENOMIC DNA]</scope>
    <source>
        <strain evidence="1 2">DSM 9434</strain>
    </source>
</reference>
<evidence type="ECO:0000313" key="2">
    <source>
        <dbReference type="Proteomes" id="UP000078263"/>
    </source>
</evidence>
<gene>
    <name evidence="1" type="ORF">A9D12_00390</name>
</gene>
<dbReference type="STRING" id="1112.A9D12_00390"/>
<dbReference type="OrthoDB" id="7376075at2"/>
<accession>A0A192D0I6</accession>
<dbReference type="EMBL" id="CP016033">
    <property type="protein sequence ID" value="ANK11660.1"/>
    <property type="molecule type" value="Genomic_DNA"/>
</dbReference>
<dbReference type="AlphaFoldDB" id="A0A192D0I6"/>
<proteinExistence type="predicted"/>
<evidence type="ECO:0000313" key="1">
    <source>
        <dbReference type="EMBL" id="ANK11660.1"/>
    </source>
</evidence>
<organism evidence="1 2">
    <name type="scientific">Erythrobacter neustonensis</name>
    <dbReference type="NCBI Taxonomy" id="1112"/>
    <lineage>
        <taxon>Bacteria</taxon>
        <taxon>Pseudomonadati</taxon>
        <taxon>Pseudomonadota</taxon>
        <taxon>Alphaproteobacteria</taxon>
        <taxon>Sphingomonadales</taxon>
        <taxon>Erythrobacteraceae</taxon>
        <taxon>Erythrobacter/Porphyrobacter group</taxon>
        <taxon>Erythrobacter</taxon>
    </lineage>
</organism>
<dbReference type="Proteomes" id="UP000078263">
    <property type="component" value="Chromosome"/>
</dbReference>
<sequence>MLLRSIETFLDVFAMPPTKFGRLAAHDPRFVLDLRMGRTPRRETELRTRAWMQGYCDATRADMRCAAPSEMA</sequence>
<name>A0A192D0I6_9SPHN</name>